<reference evidence="10" key="1">
    <citation type="submission" date="2021-01" db="EMBL/GenBank/DDBJ databases">
        <authorList>
            <consortium name="Genoscope - CEA"/>
            <person name="William W."/>
        </authorList>
    </citation>
    <scope>NUCLEOTIDE SEQUENCE</scope>
</reference>
<accession>A0A8S1M1X0</accession>
<dbReference type="OrthoDB" id="297447at2759"/>
<dbReference type="AlphaFoldDB" id="A0A8S1M1X0"/>
<evidence type="ECO:0000256" key="1">
    <source>
        <dbReference type="ARBA" id="ARBA00012411"/>
    </source>
</evidence>
<keyword evidence="4" id="KW-0547">Nucleotide-binding</keyword>
<dbReference type="PROSITE" id="PS50011">
    <property type="entry name" value="PROTEIN_KINASE_DOM"/>
    <property type="match status" value="1"/>
</dbReference>
<proteinExistence type="predicted"/>
<dbReference type="FunFam" id="3.30.200.20:FF:000166">
    <property type="entry name" value="Mitogen-activated protein kinase"/>
    <property type="match status" value="1"/>
</dbReference>
<dbReference type="PROSITE" id="PS01351">
    <property type="entry name" value="MAPK"/>
    <property type="match status" value="1"/>
</dbReference>
<dbReference type="PROSITE" id="PS00108">
    <property type="entry name" value="PROTEIN_KINASE_ST"/>
    <property type="match status" value="1"/>
</dbReference>
<sequence>MQQQNVITEGQSVDENIQKLYQLIELKGKGAYGVIWKAMNRQTKKIVALKKVFDAFLNDTDAQRTYREVIYLQQLKQHENIVKLQSIHRAMNMKDLYMAFEYVESDLHKVIRANLLEVKHMIYILYQLLKCLKYIHSGGLIHRDLKPSNVLIDSDCKIKLADFGLARLATEIDEFTVMTDYVSTRWYRAPEILLGSPIYNHSIDMWSIGCILGEMILSKSLFTGQSTLNQLEKIVEVLGKPSQNDLIQINAPMSDKIFREIQMPRRKSLFTYIKASDTIIDFITKCLTWNPHNRMTVDQALLHPLLEDFKGTESENNYPSKINIDLSENIKLDKKQYREILYKMDLDYQNNQEQIPSAFKSKLLINQIQQTYQKYLSNAIDSQYQRVFKSQYKQNQLNQKYQSQIDIQSQILLTQSIQQQNQQTITQKTQENRIKTLPDNQKEIFIPTEPKSPNRARYFSQNKILVQPQVPQSFTPVRSISMKKKFYNESSDQQQQENFSKRKLLTTYLNQKSKRPIHQNFEKVIIQNKSNIDQYFIKKHLAYPNYKDTTSLTSKAK</sequence>
<dbReference type="GO" id="GO:0004707">
    <property type="term" value="F:MAP kinase activity"/>
    <property type="evidence" value="ECO:0007669"/>
    <property type="project" value="UniProtKB-EC"/>
</dbReference>
<feature type="domain" description="Protein kinase" evidence="9">
    <location>
        <begin position="21"/>
        <end position="306"/>
    </location>
</feature>
<evidence type="ECO:0000256" key="8">
    <source>
        <dbReference type="ARBA" id="ARBA00048312"/>
    </source>
</evidence>
<dbReference type="Pfam" id="PF00069">
    <property type="entry name" value="Pkinase"/>
    <property type="match status" value="1"/>
</dbReference>
<dbReference type="InterPro" id="IPR050117">
    <property type="entry name" value="MAPK"/>
</dbReference>
<gene>
    <name evidence="10" type="ORF">PSON_ATCC_30995.1.T0280256</name>
</gene>
<evidence type="ECO:0000256" key="5">
    <source>
        <dbReference type="ARBA" id="ARBA00022777"/>
    </source>
</evidence>
<organism evidence="10 11">
    <name type="scientific">Paramecium sonneborni</name>
    <dbReference type="NCBI Taxonomy" id="65129"/>
    <lineage>
        <taxon>Eukaryota</taxon>
        <taxon>Sar</taxon>
        <taxon>Alveolata</taxon>
        <taxon>Ciliophora</taxon>
        <taxon>Intramacronucleata</taxon>
        <taxon>Oligohymenophorea</taxon>
        <taxon>Peniculida</taxon>
        <taxon>Parameciidae</taxon>
        <taxon>Paramecium</taxon>
    </lineage>
</organism>
<evidence type="ECO:0000256" key="3">
    <source>
        <dbReference type="ARBA" id="ARBA00022679"/>
    </source>
</evidence>
<dbReference type="PANTHER" id="PTHR24055">
    <property type="entry name" value="MITOGEN-ACTIVATED PROTEIN KINASE"/>
    <property type="match status" value="1"/>
</dbReference>
<dbReference type="InterPro" id="IPR008271">
    <property type="entry name" value="Ser/Thr_kinase_AS"/>
</dbReference>
<protein>
    <recommendedName>
        <fullName evidence="1">mitogen-activated protein kinase</fullName>
        <ecNumber evidence="1">2.7.11.24</ecNumber>
    </recommendedName>
</protein>
<evidence type="ECO:0000256" key="7">
    <source>
        <dbReference type="ARBA" id="ARBA00047592"/>
    </source>
</evidence>
<comment type="catalytic activity">
    <reaction evidence="7">
        <text>L-threonyl-[protein] + ATP = O-phospho-L-threonyl-[protein] + ADP + H(+)</text>
        <dbReference type="Rhea" id="RHEA:46608"/>
        <dbReference type="Rhea" id="RHEA-COMP:11060"/>
        <dbReference type="Rhea" id="RHEA-COMP:11605"/>
        <dbReference type="ChEBI" id="CHEBI:15378"/>
        <dbReference type="ChEBI" id="CHEBI:30013"/>
        <dbReference type="ChEBI" id="CHEBI:30616"/>
        <dbReference type="ChEBI" id="CHEBI:61977"/>
        <dbReference type="ChEBI" id="CHEBI:456216"/>
        <dbReference type="EC" id="2.7.11.24"/>
    </reaction>
</comment>
<dbReference type="GO" id="GO:0005524">
    <property type="term" value="F:ATP binding"/>
    <property type="evidence" value="ECO:0007669"/>
    <property type="project" value="UniProtKB-KW"/>
</dbReference>
<dbReference type="EC" id="2.7.11.24" evidence="1"/>
<dbReference type="Proteomes" id="UP000692954">
    <property type="component" value="Unassembled WGS sequence"/>
</dbReference>
<keyword evidence="3" id="KW-0808">Transferase</keyword>
<keyword evidence="5" id="KW-0418">Kinase</keyword>
<evidence type="ECO:0000256" key="2">
    <source>
        <dbReference type="ARBA" id="ARBA00022527"/>
    </source>
</evidence>
<comment type="catalytic activity">
    <reaction evidence="8">
        <text>L-seryl-[protein] + ATP = O-phospho-L-seryl-[protein] + ADP + H(+)</text>
        <dbReference type="Rhea" id="RHEA:17989"/>
        <dbReference type="Rhea" id="RHEA-COMP:9863"/>
        <dbReference type="Rhea" id="RHEA-COMP:11604"/>
        <dbReference type="ChEBI" id="CHEBI:15378"/>
        <dbReference type="ChEBI" id="CHEBI:29999"/>
        <dbReference type="ChEBI" id="CHEBI:30616"/>
        <dbReference type="ChEBI" id="CHEBI:83421"/>
        <dbReference type="ChEBI" id="CHEBI:456216"/>
        <dbReference type="EC" id="2.7.11.24"/>
    </reaction>
</comment>
<evidence type="ECO:0000313" key="11">
    <source>
        <dbReference type="Proteomes" id="UP000692954"/>
    </source>
</evidence>
<dbReference type="InterPro" id="IPR000719">
    <property type="entry name" value="Prot_kinase_dom"/>
</dbReference>
<comment type="caution">
    <text evidence="10">The sequence shown here is derived from an EMBL/GenBank/DDBJ whole genome shotgun (WGS) entry which is preliminary data.</text>
</comment>
<name>A0A8S1M1X0_9CILI</name>
<dbReference type="EMBL" id="CAJJDN010000028">
    <property type="protein sequence ID" value="CAD8071773.1"/>
    <property type="molecule type" value="Genomic_DNA"/>
</dbReference>
<dbReference type="FunFam" id="1.10.510.10:FF:000238">
    <property type="entry name" value="Mitogen-activated protein kinase"/>
    <property type="match status" value="1"/>
</dbReference>
<dbReference type="SMART" id="SM00220">
    <property type="entry name" value="S_TKc"/>
    <property type="match status" value="1"/>
</dbReference>
<keyword evidence="11" id="KW-1185">Reference proteome</keyword>
<keyword evidence="6" id="KW-0067">ATP-binding</keyword>
<evidence type="ECO:0000313" key="10">
    <source>
        <dbReference type="EMBL" id="CAD8071773.1"/>
    </source>
</evidence>
<keyword evidence="2" id="KW-0723">Serine/threonine-protein kinase</keyword>
<evidence type="ECO:0000259" key="9">
    <source>
        <dbReference type="PROSITE" id="PS50011"/>
    </source>
</evidence>
<evidence type="ECO:0000256" key="4">
    <source>
        <dbReference type="ARBA" id="ARBA00022741"/>
    </source>
</evidence>
<dbReference type="InterPro" id="IPR003527">
    <property type="entry name" value="MAP_kinase_CS"/>
</dbReference>
<evidence type="ECO:0000256" key="6">
    <source>
        <dbReference type="ARBA" id="ARBA00022840"/>
    </source>
</evidence>